<dbReference type="RefSeq" id="WP_138899599.1">
    <property type="nucleotide sequence ID" value="NZ_BMVO01000003.1"/>
</dbReference>
<keyword evidence="2" id="KW-1185">Reference proteome</keyword>
<comment type="caution">
    <text evidence="1">The sequence shown here is derived from an EMBL/GenBank/DDBJ whole genome shotgun (WGS) entry which is preliminary data.</text>
</comment>
<gene>
    <name evidence="1" type="ORF">GCM10010346_17560</name>
</gene>
<evidence type="ECO:0000313" key="2">
    <source>
        <dbReference type="Proteomes" id="UP000599437"/>
    </source>
</evidence>
<proteinExistence type="predicted"/>
<protein>
    <submittedName>
        <fullName evidence="1">Uncharacterized protein</fullName>
    </submittedName>
</protein>
<dbReference type="Proteomes" id="UP000599437">
    <property type="component" value="Unassembled WGS sequence"/>
</dbReference>
<organism evidence="1 2">
    <name type="scientific">Streptomyces chryseus</name>
    <dbReference type="NCBI Taxonomy" id="68186"/>
    <lineage>
        <taxon>Bacteria</taxon>
        <taxon>Bacillati</taxon>
        <taxon>Actinomycetota</taxon>
        <taxon>Actinomycetes</taxon>
        <taxon>Kitasatosporales</taxon>
        <taxon>Streptomycetaceae</taxon>
        <taxon>Streptomyces</taxon>
    </lineage>
</organism>
<evidence type="ECO:0000313" key="1">
    <source>
        <dbReference type="EMBL" id="GHA95219.1"/>
    </source>
</evidence>
<sequence>MADDAPFYAQDAGRKLARDFESRAYDLRAHLKKFIDETGEEAISDGFGLLTESDQLRTEYVGYSSDATAALNLVHKYLDAVADSLRKVHRDTEFTDEGVAVLFGAKGDGGKK</sequence>
<accession>A0ABQ3DIH5</accession>
<name>A0ABQ3DIH5_9ACTN</name>
<reference evidence="2" key="1">
    <citation type="journal article" date="2019" name="Int. J. Syst. Evol. Microbiol.">
        <title>The Global Catalogue of Microorganisms (GCM) 10K type strain sequencing project: providing services to taxonomists for standard genome sequencing and annotation.</title>
        <authorList>
            <consortium name="The Broad Institute Genomics Platform"/>
            <consortium name="The Broad Institute Genome Sequencing Center for Infectious Disease"/>
            <person name="Wu L."/>
            <person name="Ma J."/>
        </authorList>
    </citation>
    <scope>NUCLEOTIDE SEQUENCE [LARGE SCALE GENOMIC DNA]</scope>
    <source>
        <strain evidence="2">JCM 4737</strain>
    </source>
</reference>
<dbReference type="EMBL" id="BMVO01000003">
    <property type="protein sequence ID" value="GHA95219.1"/>
    <property type="molecule type" value="Genomic_DNA"/>
</dbReference>